<comment type="caution">
    <text evidence="1">The sequence shown here is derived from an EMBL/GenBank/DDBJ whole genome shotgun (WGS) entry which is preliminary data.</text>
</comment>
<gene>
    <name evidence="1" type="ORF">LOK49_LG07G02407</name>
</gene>
<reference evidence="1 2" key="1">
    <citation type="journal article" date="2022" name="Plant J.">
        <title>Chromosome-level genome of Camellia lanceoleosa provides a valuable resource for understanding genome evolution and self-incompatibility.</title>
        <authorList>
            <person name="Gong W."/>
            <person name="Xiao S."/>
            <person name="Wang L."/>
            <person name="Liao Z."/>
            <person name="Chang Y."/>
            <person name="Mo W."/>
            <person name="Hu G."/>
            <person name="Li W."/>
            <person name="Zhao G."/>
            <person name="Zhu H."/>
            <person name="Hu X."/>
            <person name="Ji K."/>
            <person name="Xiang X."/>
            <person name="Song Q."/>
            <person name="Yuan D."/>
            <person name="Jin S."/>
            <person name="Zhang L."/>
        </authorList>
    </citation>
    <scope>NUCLEOTIDE SEQUENCE [LARGE SCALE GENOMIC DNA]</scope>
    <source>
        <strain evidence="1">SQ_2022a</strain>
    </source>
</reference>
<sequence>MKIGKNFVTGKEWYLSSWKTKDDPSQGGYTYRLDLRGYPQIVVSNGSTDLFRSGSWNGVLFGGPKFRPNTIYKFQVVFEKDQVYYSYELINSSVVSRLVLNPNGLAERTTWIDPAHGWVHYLTVPQDNCDTFKLCGPYGICNIDTSPVCGCLSDKFVPKDSKNWDMTDWSSGCVRRTPLDCPSDGFVKFSGLKMPDARQSWYNTTMTLDECREVCLKNCTCTAYTNLDVRGSGSGCLLWFDDLIDLRVFSDNGLYIYIRMASSDSDSTGQQVVHHSNKRTIMLVSLALFFGLLLIGLSLAFYVRQKKKKYSHLNRAGRMEHNSEQTYSNKSQKEDLELPLFDLATIVDSTNNFSIDNKIGQGGFGTVYKGMLEDGQEIAVKRLSENSRQGIKEFKNEVICIAKLQHRNLVKLLGCCIQEEENILIYEYMPNKSLDSFIFDRTQRTLLDWHKRFQIINGIARGLLYLHQDSRLRIIHRDLKASNVLLDIGMNPKISDFGIAKSFGGNELAGNTKRVVGTYGYMSPEYTIDGLFSVKSDVFSFGVLVLEIMTGKKNRGFCHPDHHLNLLGHAWILYKEGRSMELIDESLRDSCELSEVLRSIHVGLLCVQQCPEDRPSMSTVVLMLGSDGALPQPKQPGFFTERNLHKADCSLSKDAANSTSEITISILHAR</sequence>
<evidence type="ECO:0000313" key="1">
    <source>
        <dbReference type="EMBL" id="KAI8008934.1"/>
    </source>
</evidence>
<dbReference type="EMBL" id="CM045764">
    <property type="protein sequence ID" value="KAI8008934.1"/>
    <property type="molecule type" value="Genomic_DNA"/>
</dbReference>
<protein>
    <submittedName>
        <fullName evidence="1">G-type lectin S-receptor-like serine/threonine-protein kinase</fullName>
    </submittedName>
</protein>
<evidence type="ECO:0000313" key="2">
    <source>
        <dbReference type="Proteomes" id="UP001060215"/>
    </source>
</evidence>
<proteinExistence type="predicted"/>
<dbReference type="Proteomes" id="UP001060215">
    <property type="component" value="Chromosome 7"/>
</dbReference>
<keyword evidence="2" id="KW-1185">Reference proteome</keyword>
<name>A0ACC0H7B9_9ERIC</name>
<organism evidence="1 2">
    <name type="scientific">Camellia lanceoleosa</name>
    <dbReference type="NCBI Taxonomy" id="1840588"/>
    <lineage>
        <taxon>Eukaryota</taxon>
        <taxon>Viridiplantae</taxon>
        <taxon>Streptophyta</taxon>
        <taxon>Embryophyta</taxon>
        <taxon>Tracheophyta</taxon>
        <taxon>Spermatophyta</taxon>
        <taxon>Magnoliopsida</taxon>
        <taxon>eudicotyledons</taxon>
        <taxon>Gunneridae</taxon>
        <taxon>Pentapetalae</taxon>
        <taxon>asterids</taxon>
        <taxon>Ericales</taxon>
        <taxon>Theaceae</taxon>
        <taxon>Camellia</taxon>
    </lineage>
</organism>
<accession>A0ACC0H7B9</accession>